<evidence type="ECO:0000313" key="3">
    <source>
        <dbReference type="EMBL" id="MBC3535985.1"/>
    </source>
</evidence>
<dbReference type="EMBL" id="JACOGK010000003">
    <property type="protein sequence ID" value="MBC3535985.1"/>
    <property type="molecule type" value="Genomic_DNA"/>
</dbReference>
<evidence type="ECO:0000256" key="2">
    <source>
        <dbReference type="SAM" id="Phobius"/>
    </source>
</evidence>
<protein>
    <recommendedName>
        <fullName evidence="5">DUF2116 family Zn-ribbon domain-containing protein</fullName>
    </recommendedName>
</protein>
<evidence type="ECO:0008006" key="5">
    <source>
        <dbReference type="Google" id="ProtNLM"/>
    </source>
</evidence>
<gene>
    <name evidence="3" type="ORF">H8J70_01740</name>
</gene>
<feature type="transmembrane region" description="Helical" evidence="2">
    <location>
        <begin position="79"/>
        <end position="99"/>
    </location>
</feature>
<name>A0ABR6VFL7_9FIRM</name>
<keyword evidence="2" id="KW-0812">Transmembrane</keyword>
<evidence type="ECO:0000256" key="1">
    <source>
        <dbReference type="SAM" id="MobiDB-lite"/>
    </source>
</evidence>
<organism evidence="3 4">
    <name type="scientific">Megasphaera hominis</name>
    <dbReference type="NCBI Taxonomy" id="159836"/>
    <lineage>
        <taxon>Bacteria</taxon>
        <taxon>Bacillati</taxon>
        <taxon>Bacillota</taxon>
        <taxon>Negativicutes</taxon>
        <taxon>Veillonellales</taxon>
        <taxon>Veillonellaceae</taxon>
        <taxon>Megasphaera</taxon>
    </lineage>
</organism>
<keyword evidence="2" id="KW-0472">Membrane</keyword>
<sequence>MKCRYCENEAVYPDGLCERCHRAEAEARGATVMSEEERDNFKGKTINEDGSTYNTNEREDETSRIHVYVSNGMPLRIKLAIGFIVFCLLAIVVSALGFLILALPYLVAAGVVYVAYSVIKAILKSRH</sequence>
<reference evidence="3 4" key="1">
    <citation type="submission" date="2020-08" db="EMBL/GenBank/DDBJ databases">
        <authorList>
            <person name="Liu C."/>
            <person name="Sun Q."/>
        </authorList>
    </citation>
    <scope>NUCLEOTIDE SEQUENCE [LARGE SCALE GENOMIC DNA]</scope>
    <source>
        <strain evidence="3 4">NSJ-59</strain>
    </source>
</reference>
<dbReference type="RefSeq" id="WP_186502037.1">
    <property type="nucleotide sequence ID" value="NZ_JACOGK010000003.1"/>
</dbReference>
<keyword evidence="4" id="KW-1185">Reference proteome</keyword>
<proteinExistence type="predicted"/>
<feature type="transmembrane region" description="Helical" evidence="2">
    <location>
        <begin position="105"/>
        <end position="123"/>
    </location>
</feature>
<comment type="caution">
    <text evidence="3">The sequence shown here is derived from an EMBL/GenBank/DDBJ whole genome shotgun (WGS) entry which is preliminary data.</text>
</comment>
<evidence type="ECO:0000313" key="4">
    <source>
        <dbReference type="Proteomes" id="UP000606870"/>
    </source>
</evidence>
<keyword evidence="2" id="KW-1133">Transmembrane helix</keyword>
<accession>A0ABR6VFL7</accession>
<feature type="region of interest" description="Disordered" evidence="1">
    <location>
        <begin position="32"/>
        <end position="57"/>
    </location>
</feature>
<dbReference type="Proteomes" id="UP000606870">
    <property type="component" value="Unassembled WGS sequence"/>
</dbReference>